<organism evidence="2 3">
    <name type="scientific">Denitrificimonas caeni</name>
    <dbReference type="NCBI Taxonomy" id="521720"/>
    <lineage>
        <taxon>Bacteria</taxon>
        <taxon>Pseudomonadati</taxon>
        <taxon>Pseudomonadota</taxon>
        <taxon>Gammaproteobacteria</taxon>
        <taxon>Pseudomonadales</taxon>
        <taxon>Pseudomonadaceae</taxon>
        <taxon>Denitrificimonas</taxon>
    </lineage>
</organism>
<accession>A0AAE9VPK5</accession>
<dbReference type="RefSeq" id="WP_269818870.1">
    <property type="nucleotide sequence ID" value="NZ_CP114976.1"/>
</dbReference>
<gene>
    <name evidence="2" type="ORF">O6P33_03545</name>
</gene>
<dbReference type="AlphaFoldDB" id="A0AAE9VPK5"/>
<proteinExistence type="predicted"/>
<sequence length="162" mass="17822">MKKYSFVWTLAGLGLAVSMSLTALPSMATEHQHHGVNTVELQLNAGQKWQTDAPLRQAMRDIGAAVNSAYDAIHNNQLDAVGYEKLAAEVNQQVAYMIENCELEPAADAQLHIVIHRMLDSAQVMEKPSAIEEKREGAVQLIGALESYAKYFSDADFIKPAH</sequence>
<protein>
    <recommendedName>
        <fullName evidence="4">DnrO protein</fullName>
    </recommendedName>
</protein>
<dbReference type="KEGG" id="dce:O6P33_03545"/>
<name>A0AAE9VPK5_9GAMM</name>
<dbReference type="EMBL" id="CP114976">
    <property type="protein sequence ID" value="WBE25926.1"/>
    <property type="molecule type" value="Genomic_DNA"/>
</dbReference>
<evidence type="ECO:0008006" key="4">
    <source>
        <dbReference type="Google" id="ProtNLM"/>
    </source>
</evidence>
<keyword evidence="1" id="KW-0732">Signal</keyword>
<feature type="chain" id="PRO_5042285424" description="DnrO protein" evidence="1">
    <location>
        <begin position="29"/>
        <end position="162"/>
    </location>
</feature>
<evidence type="ECO:0000313" key="3">
    <source>
        <dbReference type="Proteomes" id="UP001212189"/>
    </source>
</evidence>
<reference evidence="2 3" key="1">
    <citation type="submission" date="2022-12" db="EMBL/GenBank/DDBJ databases">
        <title>Coexistence and Characterization of a Novel Tigecycline Resistance gene tet(X) variant and blaNDM-1 in a Pseudomonas caeni Isolate of Chicken Origin.</title>
        <authorList>
            <person name="Lu X."/>
            <person name="Zhang L."/>
            <person name="Li R."/>
            <person name="Wang Z."/>
        </authorList>
    </citation>
    <scope>NUCLEOTIDE SEQUENCE [LARGE SCALE GENOMIC DNA]</scope>
    <source>
        <strain evidence="2 3">CE14</strain>
    </source>
</reference>
<dbReference type="Proteomes" id="UP001212189">
    <property type="component" value="Chromosome"/>
</dbReference>
<evidence type="ECO:0000256" key="1">
    <source>
        <dbReference type="SAM" id="SignalP"/>
    </source>
</evidence>
<feature type="signal peptide" evidence="1">
    <location>
        <begin position="1"/>
        <end position="28"/>
    </location>
</feature>
<keyword evidence="3" id="KW-1185">Reference proteome</keyword>
<evidence type="ECO:0000313" key="2">
    <source>
        <dbReference type="EMBL" id="WBE25926.1"/>
    </source>
</evidence>